<organism evidence="2 3">
    <name type="scientific">Brachionus calyciflorus</name>
    <dbReference type="NCBI Taxonomy" id="104777"/>
    <lineage>
        <taxon>Eukaryota</taxon>
        <taxon>Metazoa</taxon>
        <taxon>Spiralia</taxon>
        <taxon>Gnathifera</taxon>
        <taxon>Rotifera</taxon>
        <taxon>Eurotatoria</taxon>
        <taxon>Monogononta</taxon>
        <taxon>Pseudotrocha</taxon>
        <taxon>Ploima</taxon>
        <taxon>Brachionidae</taxon>
        <taxon>Brachionus</taxon>
    </lineage>
</organism>
<accession>A0A813T4E9</accession>
<dbReference type="Pfam" id="PF00974">
    <property type="entry name" value="Rhabdo_glycop_FD"/>
    <property type="match status" value="1"/>
</dbReference>
<dbReference type="AlphaFoldDB" id="A0A813T4E9"/>
<feature type="domain" description="Spike glycoprotein fusion" evidence="1">
    <location>
        <begin position="55"/>
        <end position="147"/>
    </location>
</feature>
<sequence>MINLKTICSSQTKKTKLLVKEYLTLFNSSFGTKSTTRKLFMMGKVQHQVYGTFFHCLKKRHILTTSMSFFGEKYESLRTENVKLSRDECFLMIKNKECHGNKMDCNNEYCTFSSNPLPTFSWMSERQIESFSCATSPKLITADSPSDTLFNVKCKVSDRECLFHESIVVWDSTIYHECPLYKIGQETFTIHQDSDVVISDMLGLTLLKTIEGIFVSIKTNNQVSNFALGGANINELKELLQAESNFRSVKDIEEKNDLLLRECYDFKSILNIFQDSKIDF</sequence>
<evidence type="ECO:0000313" key="2">
    <source>
        <dbReference type="EMBL" id="CAF0805234.1"/>
    </source>
</evidence>
<dbReference type="EMBL" id="CAJNOC010000805">
    <property type="protein sequence ID" value="CAF0805234.1"/>
    <property type="molecule type" value="Genomic_DNA"/>
</dbReference>
<comment type="caution">
    <text evidence="2">The sequence shown here is derived from an EMBL/GenBank/DDBJ whole genome shotgun (WGS) entry which is preliminary data.</text>
</comment>
<name>A0A813T4E9_9BILA</name>
<dbReference type="Proteomes" id="UP000663879">
    <property type="component" value="Unassembled WGS sequence"/>
</dbReference>
<dbReference type="InterPro" id="IPR001903">
    <property type="entry name" value="Rhabdo_glycop_FD"/>
</dbReference>
<gene>
    <name evidence="2" type="ORF">OXX778_LOCUS6681</name>
</gene>
<reference evidence="2" key="1">
    <citation type="submission" date="2021-02" db="EMBL/GenBank/DDBJ databases">
        <authorList>
            <person name="Nowell W R."/>
        </authorList>
    </citation>
    <scope>NUCLEOTIDE SEQUENCE</scope>
    <source>
        <strain evidence="2">Ploen Becks lab</strain>
    </source>
</reference>
<evidence type="ECO:0000259" key="1">
    <source>
        <dbReference type="Pfam" id="PF00974"/>
    </source>
</evidence>
<evidence type="ECO:0000313" key="3">
    <source>
        <dbReference type="Proteomes" id="UP000663879"/>
    </source>
</evidence>
<dbReference type="OrthoDB" id="10172201at2759"/>
<proteinExistence type="predicted"/>
<keyword evidence="3" id="KW-1185">Reference proteome</keyword>
<protein>
    <recommendedName>
        <fullName evidence="1">Spike glycoprotein fusion domain-containing protein</fullName>
    </recommendedName>
</protein>